<dbReference type="SMART" id="SM00245">
    <property type="entry name" value="TSPc"/>
    <property type="match status" value="1"/>
</dbReference>
<evidence type="ECO:0000256" key="1">
    <source>
        <dbReference type="ARBA" id="ARBA00009179"/>
    </source>
</evidence>
<comment type="similarity">
    <text evidence="1 5">Belongs to the peptidase S41A family.</text>
</comment>
<protein>
    <submittedName>
        <fullName evidence="8">Tail-specific protease</fullName>
    </submittedName>
</protein>
<evidence type="ECO:0000259" key="7">
    <source>
        <dbReference type="PROSITE" id="PS50106"/>
    </source>
</evidence>
<keyword evidence="4 5" id="KW-0720">Serine protease</keyword>
<dbReference type="InterPro" id="IPR005151">
    <property type="entry name" value="Tail-specific_protease"/>
</dbReference>
<evidence type="ECO:0000313" key="11">
    <source>
        <dbReference type="Proteomes" id="UP001208692"/>
    </source>
</evidence>
<dbReference type="Gene3D" id="2.30.42.10">
    <property type="match status" value="1"/>
</dbReference>
<name>A0AAV5AWH4_9FLAO</name>
<dbReference type="InterPro" id="IPR020992">
    <property type="entry name" value="Tail_Prtase_C"/>
</dbReference>
<proteinExistence type="inferred from homology"/>
<dbReference type="Gene3D" id="3.90.226.10">
    <property type="entry name" value="2-enoyl-CoA Hydratase, Chain A, domain 1"/>
    <property type="match status" value="1"/>
</dbReference>
<dbReference type="AlphaFoldDB" id="A0AAV5AWH4"/>
<dbReference type="InterPro" id="IPR036034">
    <property type="entry name" value="PDZ_sf"/>
</dbReference>
<dbReference type="GO" id="GO:0006508">
    <property type="term" value="P:proteolysis"/>
    <property type="evidence" value="ECO:0007669"/>
    <property type="project" value="UniProtKB-KW"/>
</dbReference>
<evidence type="ECO:0000256" key="6">
    <source>
        <dbReference type="SAM" id="MobiDB-lite"/>
    </source>
</evidence>
<dbReference type="SUPFAM" id="SSF52096">
    <property type="entry name" value="ClpP/crotonase"/>
    <property type="match status" value="1"/>
</dbReference>
<dbReference type="EMBL" id="BQKA01000033">
    <property type="protein sequence ID" value="GJM50670.1"/>
    <property type="molecule type" value="Genomic_DNA"/>
</dbReference>
<dbReference type="SUPFAM" id="SSF50156">
    <property type="entry name" value="PDZ domain-like"/>
    <property type="match status" value="1"/>
</dbReference>
<dbReference type="SMART" id="SM00228">
    <property type="entry name" value="PDZ"/>
    <property type="match status" value="1"/>
</dbReference>
<dbReference type="PANTHER" id="PTHR32060">
    <property type="entry name" value="TAIL-SPECIFIC PROTEASE"/>
    <property type="match status" value="1"/>
</dbReference>
<dbReference type="Pfam" id="PF17804">
    <property type="entry name" value="TSP_NTD"/>
    <property type="match status" value="1"/>
</dbReference>
<dbReference type="Pfam" id="PF03572">
    <property type="entry name" value="Peptidase_S41"/>
    <property type="match status" value="1"/>
</dbReference>
<dbReference type="PROSITE" id="PS50106">
    <property type="entry name" value="PDZ"/>
    <property type="match status" value="1"/>
</dbReference>
<dbReference type="GO" id="GO:0030288">
    <property type="term" value="C:outer membrane-bounded periplasmic space"/>
    <property type="evidence" value="ECO:0007669"/>
    <property type="project" value="TreeGrafter"/>
</dbReference>
<sequence length="706" mass="81693">MKFSFKKHNLLMRKNILLLPLLFFILFASCSFTNKKFENPNKDKLLLETFLYIVTNGHYEPKELNDEYSKKVFKEYLNQLDGQKRYFLQSDYNEFKKYETQLDDDLKKLDVSFFDLTYNRLLQRMQEVESTNKTIFKKSFDFSKIESIDVDYENLAYAKDKNALKERWRKIAKFSTLANYETKLKEEQNKKEKDPNYKSKPDNELKKEAEELTQKTFDEIFTSYKDLLRDDWFGIYLNTFAEALDPHSGYMAPDLKERFDRDMSGKFEGIGAQLQKKTEGIRISDIIMGGPVWKGKLLEVGDLILKVGEGDKAPVDIIGMRLDDAVKLIKGPKGTEVRLTVKRVDGAIEVVSIIRDVVEIEETYAKSALIKEANHTYGIINLPKFYINFDDYKERNAASDMALEIANLKKSNVDGIILDLRNNGGGSLKTVVDIAGLFIKEGPIVQVRAANGAIEVLKDKDKNIHWDKPLVILVNELSASASEILAAAMQDYQRAIVIGSKQTFGKGTVQTMLDLNKYVRNSSFDLGALKLTMQKFYRINGGSTQLQGVESDIIIPDKYAYIKVGERDMNNPLPWDKIKSAQYSQWTNNTNFAKAIENSKKRIADNPKFKIIDQNAQWIEKQRQQKTYPLNYIEYKKQIESDEEYSKQLKTELDYKSNLVFISLPSEEELVKTNEDLKLRRDRWFETLQKDLYIDEAVNVLNDLLK</sequence>
<comment type="caution">
    <text evidence="8">The sequence shown here is derived from an EMBL/GenBank/DDBJ whole genome shotgun (WGS) entry which is preliminary data.</text>
</comment>
<reference evidence="8 11" key="1">
    <citation type="submission" date="2021-11" db="EMBL/GenBank/DDBJ databases">
        <title>Draft genome sequence of Capnocytophaga sp. strain KC07075 isolated from cat oral cavity.</title>
        <authorList>
            <person name="Suzuki M."/>
            <person name="Imaoka K."/>
            <person name="Kimura M."/>
            <person name="Morikawa S."/>
            <person name="Maeda K."/>
        </authorList>
    </citation>
    <scope>NUCLEOTIDE SEQUENCE</scope>
    <source>
        <strain evidence="8">KC07075</strain>
        <strain evidence="9 11">KC07079</strain>
    </source>
</reference>
<dbReference type="GO" id="GO:0008236">
    <property type="term" value="F:serine-type peptidase activity"/>
    <property type="evidence" value="ECO:0007669"/>
    <property type="project" value="UniProtKB-KW"/>
</dbReference>
<dbReference type="InterPro" id="IPR029045">
    <property type="entry name" value="ClpP/crotonase-like_dom_sf"/>
</dbReference>
<dbReference type="GO" id="GO:0007165">
    <property type="term" value="P:signal transduction"/>
    <property type="evidence" value="ECO:0007669"/>
    <property type="project" value="TreeGrafter"/>
</dbReference>
<evidence type="ECO:0000313" key="10">
    <source>
        <dbReference type="Proteomes" id="UP001207736"/>
    </source>
</evidence>
<keyword evidence="2 5" id="KW-0645">Protease</keyword>
<dbReference type="PANTHER" id="PTHR32060:SF22">
    <property type="entry name" value="CARBOXYL-TERMINAL-PROCESSING PEPTIDASE 3, CHLOROPLASTIC"/>
    <property type="match status" value="1"/>
</dbReference>
<dbReference type="InterPro" id="IPR004447">
    <property type="entry name" value="Peptidase_S41A"/>
</dbReference>
<dbReference type="InterPro" id="IPR001478">
    <property type="entry name" value="PDZ"/>
</dbReference>
<evidence type="ECO:0000313" key="9">
    <source>
        <dbReference type="EMBL" id="GJM51823.1"/>
    </source>
</evidence>
<organism evidence="8 10">
    <name type="scientific">Capnocytophaga catalasegens</name>
    <dbReference type="NCBI Taxonomy" id="1004260"/>
    <lineage>
        <taxon>Bacteria</taxon>
        <taxon>Pseudomonadati</taxon>
        <taxon>Bacteroidota</taxon>
        <taxon>Flavobacteriia</taxon>
        <taxon>Flavobacteriales</taxon>
        <taxon>Flavobacteriaceae</taxon>
        <taxon>Capnocytophaga</taxon>
    </lineage>
</organism>
<dbReference type="Proteomes" id="UP001207736">
    <property type="component" value="Unassembled WGS sequence"/>
</dbReference>
<evidence type="ECO:0000256" key="2">
    <source>
        <dbReference type="ARBA" id="ARBA00022670"/>
    </source>
</evidence>
<gene>
    <name evidence="8" type="ORF">RCZ15_16430</name>
    <name evidence="9" type="ORF">RCZ16_01410</name>
</gene>
<evidence type="ECO:0000256" key="4">
    <source>
        <dbReference type="ARBA" id="ARBA00022825"/>
    </source>
</evidence>
<evidence type="ECO:0000313" key="8">
    <source>
        <dbReference type="EMBL" id="GJM50670.1"/>
    </source>
</evidence>
<evidence type="ECO:0000256" key="5">
    <source>
        <dbReference type="RuleBase" id="RU004404"/>
    </source>
</evidence>
<dbReference type="PROSITE" id="PS51257">
    <property type="entry name" value="PROKAR_LIPOPROTEIN"/>
    <property type="match status" value="1"/>
</dbReference>
<feature type="domain" description="PDZ" evidence="7">
    <location>
        <begin position="256"/>
        <end position="330"/>
    </location>
</feature>
<keyword evidence="3 5" id="KW-0378">Hydrolase</keyword>
<dbReference type="Proteomes" id="UP001208692">
    <property type="component" value="Unassembled WGS sequence"/>
</dbReference>
<dbReference type="GO" id="GO:0004175">
    <property type="term" value="F:endopeptidase activity"/>
    <property type="evidence" value="ECO:0007669"/>
    <property type="project" value="TreeGrafter"/>
</dbReference>
<feature type="region of interest" description="Disordered" evidence="6">
    <location>
        <begin position="185"/>
        <end position="205"/>
    </location>
</feature>
<dbReference type="Pfam" id="PF00595">
    <property type="entry name" value="PDZ"/>
    <property type="match status" value="1"/>
</dbReference>
<evidence type="ECO:0000256" key="3">
    <source>
        <dbReference type="ARBA" id="ARBA00022801"/>
    </source>
</evidence>
<dbReference type="CDD" id="cd06782">
    <property type="entry name" value="cpPDZ_CPP-like"/>
    <property type="match status" value="1"/>
</dbReference>
<dbReference type="NCBIfam" id="TIGR00225">
    <property type="entry name" value="prc"/>
    <property type="match status" value="1"/>
</dbReference>
<dbReference type="EMBL" id="BQKB01000007">
    <property type="protein sequence ID" value="GJM51823.1"/>
    <property type="molecule type" value="Genomic_DNA"/>
</dbReference>
<keyword evidence="11" id="KW-1185">Reference proteome</keyword>
<dbReference type="InterPro" id="IPR040573">
    <property type="entry name" value="TSP_N"/>
</dbReference>
<dbReference type="CDD" id="cd07560">
    <property type="entry name" value="Peptidase_S41_CPP"/>
    <property type="match status" value="1"/>
</dbReference>
<accession>A0AAV5AWH4</accession>
<dbReference type="Pfam" id="PF11818">
    <property type="entry name" value="DUF3340"/>
    <property type="match status" value="1"/>
</dbReference>